<organism evidence="1 2">
    <name type="scientific">Varibaculum cambriense</name>
    <dbReference type="NCBI Taxonomy" id="184870"/>
    <lineage>
        <taxon>Bacteria</taxon>
        <taxon>Bacillati</taxon>
        <taxon>Actinomycetota</taxon>
        <taxon>Actinomycetes</taxon>
        <taxon>Actinomycetales</taxon>
        <taxon>Actinomycetaceae</taxon>
        <taxon>Varibaculum</taxon>
    </lineage>
</organism>
<dbReference type="RefSeq" id="WP_024059995.1">
    <property type="nucleotide sequence ID" value="NZ_CBCTPO010000007.1"/>
</dbReference>
<evidence type="ECO:0000313" key="1">
    <source>
        <dbReference type="EMBL" id="MCG4617854.1"/>
    </source>
</evidence>
<evidence type="ECO:0008006" key="3">
    <source>
        <dbReference type="Google" id="ProtNLM"/>
    </source>
</evidence>
<sequence>MTIPVPLYRLPEAMACFNSASLITLPYGAHVKVHTVDPILEDGRLRIRNARDSALRNGAANPNVTLIWQSPYPHGWSLVVEGQAWANGPDLMIEYESGILHRPQYHNDGPQWMWQDGECPVQ</sequence>
<name>A0AAJ1BBL4_9ACTO</name>
<dbReference type="EMBL" id="JAKNHJ010000008">
    <property type="protein sequence ID" value="MCG4617854.1"/>
    <property type="molecule type" value="Genomic_DNA"/>
</dbReference>
<protein>
    <recommendedName>
        <fullName evidence="3">Pyridoxamine 5'-phosphate oxidase family protein</fullName>
    </recommendedName>
</protein>
<comment type="caution">
    <text evidence="1">The sequence shown here is derived from an EMBL/GenBank/DDBJ whole genome shotgun (WGS) entry which is preliminary data.</text>
</comment>
<gene>
    <name evidence="1" type="ORF">L0M99_05030</name>
</gene>
<accession>A0AAJ1BBL4</accession>
<proteinExistence type="predicted"/>
<dbReference type="Proteomes" id="UP001200537">
    <property type="component" value="Unassembled WGS sequence"/>
</dbReference>
<dbReference type="AlphaFoldDB" id="A0AAJ1BBL4"/>
<reference evidence="1" key="1">
    <citation type="submission" date="2022-01" db="EMBL/GenBank/DDBJ databases">
        <title>Collection of gut derived symbiotic bacterial strains cultured from healthy donors.</title>
        <authorList>
            <person name="Lin H."/>
            <person name="Kohout C."/>
            <person name="Waligurski E."/>
            <person name="Pamer E.G."/>
        </authorList>
    </citation>
    <scope>NUCLEOTIDE SEQUENCE</scope>
    <source>
        <strain evidence="1">DFI.7.46</strain>
    </source>
</reference>
<evidence type="ECO:0000313" key="2">
    <source>
        <dbReference type="Proteomes" id="UP001200537"/>
    </source>
</evidence>
<dbReference type="SUPFAM" id="SSF50475">
    <property type="entry name" value="FMN-binding split barrel"/>
    <property type="match status" value="1"/>
</dbReference>